<keyword evidence="1" id="KW-1133">Transmembrane helix</keyword>
<proteinExistence type="predicted"/>
<feature type="transmembrane region" description="Helical" evidence="1">
    <location>
        <begin position="55"/>
        <end position="73"/>
    </location>
</feature>
<dbReference type="EMBL" id="DWZJ01000080">
    <property type="protein sequence ID" value="HJB13841.1"/>
    <property type="molecule type" value="Genomic_DNA"/>
</dbReference>
<organism evidence="2 3">
    <name type="scientific">Candidatus Oscillibacter excrementigallinarum</name>
    <dbReference type="NCBI Taxonomy" id="2838716"/>
    <lineage>
        <taxon>Bacteria</taxon>
        <taxon>Bacillati</taxon>
        <taxon>Bacillota</taxon>
        <taxon>Clostridia</taxon>
        <taxon>Eubacteriales</taxon>
        <taxon>Oscillospiraceae</taxon>
        <taxon>Oscillibacter</taxon>
    </lineage>
</organism>
<keyword evidence="1" id="KW-0812">Transmembrane</keyword>
<reference evidence="2" key="2">
    <citation type="submission" date="2021-04" db="EMBL/GenBank/DDBJ databases">
        <authorList>
            <person name="Gilroy R."/>
        </authorList>
    </citation>
    <scope>NUCLEOTIDE SEQUENCE</scope>
    <source>
        <strain evidence="2">ChiBcec18-1249</strain>
    </source>
</reference>
<sequence>MTREQMMAYRKQIVDHLEQCKELVKPRERFFKKYHSRLFWSLQRDLNLRVRAENGLVVGILLWMLALMVLYFVRGQMRMTASEIFLFFVAVFIGEIIMVVGPTIAGVQVAAMEAQDARNGWSLEIADQLPGVHKMCYTEKGLNKLISYIKSGRANSLEDASQLYVDGVLRKYNWLLRGLDGLRNS</sequence>
<accession>A0A9D2LJU1</accession>
<comment type="caution">
    <text evidence="2">The sequence shown here is derived from an EMBL/GenBank/DDBJ whole genome shotgun (WGS) entry which is preliminary data.</text>
</comment>
<dbReference type="Proteomes" id="UP000823824">
    <property type="component" value="Unassembled WGS sequence"/>
</dbReference>
<protein>
    <submittedName>
        <fullName evidence="2">Uncharacterized protein</fullName>
    </submittedName>
</protein>
<evidence type="ECO:0000313" key="2">
    <source>
        <dbReference type="EMBL" id="HJB13841.1"/>
    </source>
</evidence>
<feature type="transmembrane region" description="Helical" evidence="1">
    <location>
        <begin position="85"/>
        <end position="105"/>
    </location>
</feature>
<gene>
    <name evidence="2" type="ORF">H9787_09025</name>
</gene>
<keyword evidence="1" id="KW-0472">Membrane</keyword>
<name>A0A9D2LJU1_9FIRM</name>
<reference evidence="2" key="1">
    <citation type="journal article" date="2021" name="PeerJ">
        <title>Extensive microbial diversity within the chicken gut microbiome revealed by metagenomics and culture.</title>
        <authorList>
            <person name="Gilroy R."/>
            <person name="Ravi A."/>
            <person name="Getino M."/>
            <person name="Pursley I."/>
            <person name="Horton D.L."/>
            <person name="Alikhan N.F."/>
            <person name="Baker D."/>
            <person name="Gharbi K."/>
            <person name="Hall N."/>
            <person name="Watson M."/>
            <person name="Adriaenssens E.M."/>
            <person name="Foster-Nyarko E."/>
            <person name="Jarju S."/>
            <person name="Secka A."/>
            <person name="Antonio M."/>
            <person name="Oren A."/>
            <person name="Chaudhuri R.R."/>
            <person name="La Ragione R."/>
            <person name="Hildebrand F."/>
            <person name="Pallen M.J."/>
        </authorList>
    </citation>
    <scope>NUCLEOTIDE SEQUENCE</scope>
    <source>
        <strain evidence="2">ChiBcec18-1249</strain>
    </source>
</reference>
<dbReference type="AlphaFoldDB" id="A0A9D2LJU1"/>
<evidence type="ECO:0000313" key="3">
    <source>
        <dbReference type="Proteomes" id="UP000823824"/>
    </source>
</evidence>
<evidence type="ECO:0000256" key="1">
    <source>
        <dbReference type="SAM" id="Phobius"/>
    </source>
</evidence>